<evidence type="ECO:0000313" key="13">
    <source>
        <dbReference type="RefSeq" id="XP_002733591.1"/>
    </source>
</evidence>
<evidence type="ECO:0000256" key="1">
    <source>
        <dbReference type="ARBA" id="ARBA00004651"/>
    </source>
</evidence>
<gene>
    <name evidence="13" type="primary">LOC100373410</name>
</gene>
<organism evidence="12 13">
    <name type="scientific">Saccoglossus kowalevskii</name>
    <name type="common">Acorn worm</name>
    <dbReference type="NCBI Taxonomy" id="10224"/>
    <lineage>
        <taxon>Eukaryota</taxon>
        <taxon>Metazoa</taxon>
        <taxon>Hemichordata</taxon>
        <taxon>Enteropneusta</taxon>
        <taxon>Harrimaniidae</taxon>
        <taxon>Saccoglossus</taxon>
    </lineage>
</organism>
<feature type="transmembrane region" description="Helical" evidence="10">
    <location>
        <begin position="33"/>
        <end position="58"/>
    </location>
</feature>
<accession>A0ABM0GN38</accession>
<sequence length="385" mass="43989">MFHYSVERFNNGNESNASLFLDSASFDRNPVHIIASGVILGTIILFTLTGNTLVVIAVLGYRRLQTVTNFLLLSLAIADLTVALLVMPFSLVYEVYGSWTFGYIFCHFWLSCDVMCCTASILNLCIISLDKYWAITRPLTYKVNSKRRVINMVVFVWGCSGTISFIPIFMGWYADSNHPVLHDPYFCGLQVNHTYAIISSLTSFYVPLPIMLFTYSRIYSVARFQAAKIRNELKHIHCFNPSQRQTVRRQIRSLVREHKAVRTLGIIMGVFIFCWLPFFLMYLILPFCPKCNMSDMLKSALTWLGYANSFLNPLIYAFFHRDFRKSFKLILCARNIRFKGGAFQQDNSNLMSRDTMSLANSNNANDDSSLRLSAIDNVNNCTSTT</sequence>
<evidence type="ECO:0000256" key="2">
    <source>
        <dbReference type="ARBA" id="ARBA00010663"/>
    </source>
</evidence>
<evidence type="ECO:0000256" key="8">
    <source>
        <dbReference type="ARBA" id="ARBA00023170"/>
    </source>
</evidence>
<keyword evidence="9" id="KW-0807">Transducer</keyword>
<dbReference type="InterPro" id="IPR017452">
    <property type="entry name" value="GPCR_Rhodpsn_7TM"/>
</dbReference>
<dbReference type="GeneID" id="100373410"/>
<evidence type="ECO:0000256" key="10">
    <source>
        <dbReference type="SAM" id="Phobius"/>
    </source>
</evidence>
<dbReference type="SUPFAM" id="SSF81321">
    <property type="entry name" value="Family A G protein-coupled receptor-like"/>
    <property type="match status" value="1"/>
</dbReference>
<evidence type="ECO:0000256" key="6">
    <source>
        <dbReference type="ARBA" id="ARBA00023040"/>
    </source>
</evidence>
<dbReference type="PANTHER" id="PTHR24248">
    <property type="entry name" value="ADRENERGIC RECEPTOR-RELATED G-PROTEIN COUPLED RECEPTOR"/>
    <property type="match status" value="1"/>
</dbReference>
<protein>
    <submittedName>
        <fullName evidence="13">Tyramine receptor 2-like</fullName>
    </submittedName>
</protein>
<dbReference type="PANTHER" id="PTHR24248:SF66">
    <property type="entry name" value="OCTOPAMINE RECEPTOR BETA-3R"/>
    <property type="match status" value="1"/>
</dbReference>
<dbReference type="InterPro" id="IPR000276">
    <property type="entry name" value="GPCR_Rhodpsn"/>
</dbReference>
<comment type="subcellular location">
    <subcellularLocation>
        <location evidence="1">Cell membrane</location>
        <topology evidence="1">Multi-pass membrane protein</topology>
    </subcellularLocation>
</comment>
<dbReference type="CDD" id="cd14967">
    <property type="entry name" value="7tmA_amine_R-like"/>
    <property type="match status" value="1"/>
</dbReference>
<keyword evidence="12" id="KW-1185">Reference proteome</keyword>
<keyword evidence="8" id="KW-0675">Receptor</keyword>
<dbReference type="PRINTS" id="PR00237">
    <property type="entry name" value="GPCRRHODOPSN"/>
</dbReference>
<feature type="transmembrane region" description="Helical" evidence="10">
    <location>
        <begin position="194"/>
        <end position="215"/>
    </location>
</feature>
<evidence type="ECO:0000256" key="3">
    <source>
        <dbReference type="ARBA" id="ARBA00022475"/>
    </source>
</evidence>
<evidence type="ECO:0000259" key="11">
    <source>
        <dbReference type="PROSITE" id="PS50262"/>
    </source>
</evidence>
<keyword evidence="6" id="KW-0297">G-protein coupled receptor</keyword>
<dbReference type="PRINTS" id="PR01012">
    <property type="entry name" value="NRPEPTIDEYR"/>
</dbReference>
<dbReference type="RefSeq" id="XP_002733591.1">
    <property type="nucleotide sequence ID" value="XM_002733545.1"/>
</dbReference>
<feature type="transmembrane region" description="Helical" evidence="10">
    <location>
        <begin position="70"/>
        <end position="89"/>
    </location>
</feature>
<evidence type="ECO:0000256" key="5">
    <source>
        <dbReference type="ARBA" id="ARBA00022989"/>
    </source>
</evidence>
<keyword evidence="3" id="KW-1003">Cell membrane</keyword>
<dbReference type="Gene3D" id="1.20.1070.10">
    <property type="entry name" value="Rhodopsin 7-helix transmembrane proteins"/>
    <property type="match status" value="1"/>
</dbReference>
<evidence type="ECO:0000256" key="4">
    <source>
        <dbReference type="ARBA" id="ARBA00022692"/>
    </source>
</evidence>
<name>A0ABM0GN38_SACKO</name>
<comment type="similarity">
    <text evidence="2">Belongs to the G-protein coupled receptor 1 family.</text>
</comment>
<keyword evidence="7 10" id="KW-0472">Membrane</keyword>
<evidence type="ECO:0000256" key="9">
    <source>
        <dbReference type="ARBA" id="ARBA00023224"/>
    </source>
</evidence>
<feature type="domain" description="G-protein coupled receptors family 1 profile" evidence="11">
    <location>
        <begin position="50"/>
        <end position="316"/>
    </location>
</feature>
<feature type="transmembrane region" description="Helical" evidence="10">
    <location>
        <begin position="300"/>
        <end position="319"/>
    </location>
</feature>
<feature type="transmembrane region" description="Helical" evidence="10">
    <location>
        <begin position="101"/>
        <end position="129"/>
    </location>
</feature>
<keyword evidence="4 10" id="KW-0812">Transmembrane</keyword>
<evidence type="ECO:0000256" key="7">
    <source>
        <dbReference type="ARBA" id="ARBA00023136"/>
    </source>
</evidence>
<dbReference type="Pfam" id="PF00001">
    <property type="entry name" value="7tm_1"/>
    <property type="match status" value="1"/>
</dbReference>
<evidence type="ECO:0000313" key="12">
    <source>
        <dbReference type="Proteomes" id="UP000694865"/>
    </source>
</evidence>
<feature type="transmembrane region" description="Helical" evidence="10">
    <location>
        <begin position="149"/>
        <end position="174"/>
    </location>
</feature>
<reference evidence="13" key="1">
    <citation type="submission" date="2025-08" db="UniProtKB">
        <authorList>
            <consortium name="RefSeq"/>
        </authorList>
    </citation>
    <scope>IDENTIFICATION</scope>
    <source>
        <tissue evidence="13">Testes</tissue>
    </source>
</reference>
<keyword evidence="5 10" id="KW-1133">Transmembrane helix</keyword>
<feature type="transmembrane region" description="Helical" evidence="10">
    <location>
        <begin position="260"/>
        <end position="285"/>
    </location>
</feature>
<dbReference type="PROSITE" id="PS50262">
    <property type="entry name" value="G_PROTEIN_RECEP_F1_2"/>
    <property type="match status" value="1"/>
</dbReference>
<proteinExistence type="inferred from homology"/>
<dbReference type="InterPro" id="IPR000611">
    <property type="entry name" value="NPY_rcpt"/>
</dbReference>
<dbReference type="Proteomes" id="UP000694865">
    <property type="component" value="Unplaced"/>
</dbReference>